<dbReference type="Gene3D" id="3.40.960.10">
    <property type="entry name" value="VSR Endonuclease"/>
    <property type="match status" value="1"/>
</dbReference>
<gene>
    <name evidence="1" type="ORF">LCGC14_2574210</name>
</gene>
<organism evidence="1">
    <name type="scientific">marine sediment metagenome</name>
    <dbReference type="NCBI Taxonomy" id="412755"/>
    <lineage>
        <taxon>unclassified sequences</taxon>
        <taxon>metagenomes</taxon>
        <taxon>ecological metagenomes</taxon>
    </lineage>
</organism>
<evidence type="ECO:0000313" key="1">
    <source>
        <dbReference type="EMBL" id="KKL08604.1"/>
    </source>
</evidence>
<dbReference type="EMBL" id="LAZR01042814">
    <property type="protein sequence ID" value="KKL08604.1"/>
    <property type="molecule type" value="Genomic_DNA"/>
</dbReference>
<protein>
    <recommendedName>
        <fullName evidence="2">DUF559 domain-containing protein</fullName>
    </recommendedName>
</protein>
<dbReference type="AlphaFoldDB" id="A0A0F9AGD5"/>
<reference evidence="1" key="1">
    <citation type="journal article" date="2015" name="Nature">
        <title>Complex archaea that bridge the gap between prokaryotes and eukaryotes.</title>
        <authorList>
            <person name="Spang A."/>
            <person name="Saw J.H."/>
            <person name="Jorgensen S.L."/>
            <person name="Zaremba-Niedzwiedzka K."/>
            <person name="Martijn J."/>
            <person name="Lind A.E."/>
            <person name="van Eijk R."/>
            <person name="Schleper C."/>
            <person name="Guy L."/>
            <person name="Ettema T.J."/>
        </authorList>
    </citation>
    <scope>NUCLEOTIDE SEQUENCE</scope>
</reference>
<name>A0A0F9AGD5_9ZZZZ</name>
<accession>A0A0F9AGD5</accession>
<evidence type="ECO:0008006" key="2">
    <source>
        <dbReference type="Google" id="ProtNLM"/>
    </source>
</evidence>
<proteinExistence type="predicted"/>
<sequence>MSRTKINEAETLLAIHLTENEIDFEREVQLDPKRKWRWDFLVGCGRSPFAVEVQGGIWRKKGAHNTGVAITRDCQKMRAAIMADYTPVNFTVQEVLTGTAIKWFLQYFEKERTR</sequence>
<comment type="caution">
    <text evidence="1">The sequence shown here is derived from an EMBL/GenBank/DDBJ whole genome shotgun (WGS) entry which is preliminary data.</text>
</comment>